<evidence type="ECO:0000256" key="4">
    <source>
        <dbReference type="ARBA" id="ARBA00023033"/>
    </source>
</evidence>
<dbReference type="AlphaFoldDB" id="A0A381TV03"/>
<evidence type="ECO:0000256" key="3">
    <source>
        <dbReference type="ARBA" id="ARBA00023002"/>
    </source>
</evidence>
<dbReference type="EMBL" id="UINC01005216">
    <property type="protein sequence ID" value="SVA19872.1"/>
    <property type="molecule type" value="Genomic_DNA"/>
</dbReference>
<evidence type="ECO:0000259" key="5">
    <source>
        <dbReference type="Pfam" id="PF00296"/>
    </source>
</evidence>
<organism evidence="6">
    <name type="scientific">marine metagenome</name>
    <dbReference type="NCBI Taxonomy" id="408172"/>
    <lineage>
        <taxon>unclassified sequences</taxon>
        <taxon>metagenomes</taxon>
        <taxon>ecological metagenomes</taxon>
    </lineage>
</organism>
<name>A0A381TV03_9ZZZZ</name>
<proteinExistence type="predicted"/>
<dbReference type="GO" id="GO:0046306">
    <property type="term" value="P:alkanesulfonate catabolic process"/>
    <property type="evidence" value="ECO:0007669"/>
    <property type="project" value="TreeGrafter"/>
</dbReference>
<dbReference type="PANTHER" id="PTHR42847:SF9">
    <property type="entry name" value="BLL6451 PROTEIN"/>
    <property type="match status" value="1"/>
</dbReference>
<reference evidence="6" key="1">
    <citation type="submission" date="2018-05" db="EMBL/GenBank/DDBJ databases">
        <authorList>
            <person name="Lanie J.A."/>
            <person name="Ng W.-L."/>
            <person name="Kazmierczak K.M."/>
            <person name="Andrzejewski T.M."/>
            <person name="Davidsen T.M."/>
            <person name="Wayne K.J."/>
            <person name="Tettelin H."/>
            <person name="Glass J.I."/>
            <person name="Rusch D."/>
            <person name="Podicherti R."/>
            <person name="Tsui H.-C.T."/>
            <person name="Winkler M.E."/>
        </authorList>
    </citation>
    <scope>NUCLEOTIDE SEQUENCE</scope>
</reference>
<evidence type="ECO:0000313" key="6">
    <source>
        <dbReference type="EMBL" id="SVA19872.1"/>
    </source>
</evidence>
<keyword evidence="2" id="KW-0288">FMN</keyword>
<dbReference type="InterPro" id="IPR011251">
    <property type="entry name" value="Luciferase-like_dom"/>
</dbReference>
<dbReference type="InterPro" id="IPR036661">
    <property type="entry name" value="Luciferase-like_sf"/>
</dbReference>
<dbReference type="GO" id="GO:0008726">
    <property type="term" value="F:alkanesulfonate monooxygenase activity"/>
    <property type="evidence" value="ECO:0007669"/>
    <property type="project" value="TreeGrafter"/>
</dbReference>
<dbReference type="Pfam" id="PF00296">
    <property type="entry name" value="Bac_luciferase"/>
    <property type="match status" value="1"/>
</dbReference>
<dbReference type="Gene3D" id="3.20.20.30">
    <property type="entry name" value="Luciferase-like domain"/>
    <property type="match status" value="1"/>
</dbReference>
<feature type="domain" description="Luciferase-like" evidence="5">
    <location>
        <begin position="30"/>
        <end position="331"/>
    </location>
</feature>
<accession>A0A381TV03</accession>
<gene>
    <name evidence="6" type="ORF">METZ01_LOCUS72726</name>
</gene>
<dbReference type="SUPFAM" id="SSF51679">
    <property type="entry name" value="Bacterial luciferase-like"/>
    <property type="match status" value="1"/>
</dbReference>
<evidence type="ECO:0000256" key="1">
    <source>
        <dbReference type="ARBA" id="ARBA00022630"/>
    </source>
</evidence>
<dbReference type="PANTHER" id="PTHR42847">
    <property type="entry name" value="ALKANESULFONATE MONOOXYGENASE"/>
    <property type="match status" value="1"/>
</dbReference>
<keyword evidence="4" id="KW-0503">Monooxygenase</keyword>
<dbReference type="InterPro" id="IPR050172">
    <property type="entry name" value="SsuD_RutA_monooxygenase"/>
</dbReference>
<sequence>MKLEIIGMIGAVREGTGSKGAEVHIIGGGVDGDYISDFAKAHENSGFDKVLVGYTSSSADGFIVAMHAAANTEELGFLVAHRPGFVSPTVLSRKAATIDQLTRGRIALHIISGGGDLEQKRDGDFLDHDARYRRSGEFMHILKTLWTSKTPVDHKGEFYHFEQAKSDFECFQEPHIPLYFGGASDAALEVGARECNVYAMWGEPLKEVEKKIKLFTDRVKRVGRDPKSVRFSVSTRPIVADTESEAWDIAHSTLENVLKTNQNSMHGMGKERLESVGSQRLVDFAKDGEILDDRLYTPIATATRGAGNTTALVGTAEQVSDSLMKYYKLGCSTLLVRGFDAYNDAVYWGKELIPNLKESVVNYHKRHAVTGKHLL</sequence>
<keyword evidence="1" id="KW-0285">Flavoprotein</keyword>
<protein>
    <recommendedName>
        <fullName evidence="5">Luciferase-like domain-containing protein</fullName>
    </recommendedName>
</protein>
<evidence type="ECO:0000256" key="2">
    <source>
        <dbReference type="ARBA" id="ARBA00022643"/>
    </source>
</evidence>
<dbReference type="CDD" id="cd01094">
    <property type="entry name" value="Alkanesulfonate_monoxygenase"/>
    <property type="match status" value="1"/>
</dbReference>
<keyword evidence="3" id="KW-0560">Oxidoreductase</keyword>